<evidence type="ECO:0000313" key="4">
    <source>
        <dbReference type="Proteomes" id="UP000009168"/>
    </source>
</evidence>
<evidence type="ECO:0000313" key="3">
    <source>
        <dbReference type="EMBL" id="EAR86868.2"/>
    </source>
</evidence>
<dbReference type="AlphaFoldDB" id="Q22NB7"/>
<dbReference type="PROSITE" id="PS51421">
    <property type="entry name" value="RAS"/>
    <property type="match status" value="1"/>
</dbReference>
<evidence type="ECO:0000256" key="1">
    <source>
        <dbReference type="ARBA" id="ARBA00022741"/>
    </source>
</evidence>
<keyword evidence="2" id="KW-0342">GTP-binding</keyword>
<dbReference type="FunFam" id="3.40.50.300:FF:001447">
    <property type="entry name" value="Ras-related protein Rab-1B"/>
    <property type="match status" value="1"/>
</dbReference>
<dbReference type="InterPro" id="IPR027417">
    <property type="entry name" value="P-loop_NTPase"/>
</dbReference>
<dbReference type="STRING" id="312017.Q22NB7"/>
<dbReference type="Gene3D" id="3.40.50.300">
    <property type="entry name" value="P-loop containing nucleotide triphosphate hydrolases"/>
    <property type="match status" value="1"/>
</dbReference>
<protein>
    <recommendedName>
        <fullName evidence="5">Rab-family small GTPase</fullName>
    </recommendedName>
</protein>
<dbReference type="eggNOG" id="KOG0078">
    <property type="taxonomic scope" value="Eukaryota"/>
</dbReference>
<accession>Q22NB7</accession>
<dbReference type="SMART" id="SM00174">
    <property type="entry name" value="RHO"/>
    <property type="match status" value="1"/>
</dbReference>
<dbReference type="OrthoDB" id="265044at2759"/>
<dbReference type="SUPFAM" id="SSF52540">
    <property type="entry name" value="P-loop containing nucleoside triphosphate hydrolases"/>
    <property type="match status" value="1"/>
</dbReference>
<name>Q22NB7_TETTS</name>
<proteinExistence type="predicted"/>
<dbReference type="InterPro" id="IPR001806">
    <property type="entry name" value="Small_GTPase"/>
</dbReference>
<dbReference type="KEGG" id="tet:TTHERM_00207240"/>
<gene>
    <name evidence="3" type="ORF">TTHERM_00207240</name>
</gene>
<reference evidence="4" key="1">
    <citation type="journal article" date="2006" name="PLoS Biol.">
        <title>Macronuclear genome sequence of the ciliate Tetrahymena thermophila, a model eukaryote.</title>
        <authorList>
            <person name="Eisen J.A."/>
            <person name="Coyne R.S."/>
            <person name="Wu M."/>
            <person name="Wu D."/>
            <person name="Thiagarajan M."/>
            <person name="Wortman J.R."/>
            <person name="Badger J.H."/>
            <person name="Ren Q."/>
            <person name="Amedeo P."/>
            <person name="Jones K.M."/>
            <person name="Tallon L.J."/>
            <person name="Delcher A.L."/>
            <person name="Salzberg S.L."/>
            <person name="Silva J.C."/>
            <person name="Haas B.J."/>
            <person name="Majoros W.H."/>
            <person name="Farzad M."/>
            <person name="Carlton J.M."/>
            <person name="Smith R.K. Jr."/>
            <person name="Garg J."/>
            <person name="Pearlman R.E."/>
            <person name="Karrer K.M."/>
            <person name="Sun L."/>
            <person name="Manning G."/>
            <person name="Elde N.C."/>
            <person name="Turkewitz A.P."/>
            <person name="Asai D.J."/>
            <person name="Wilkes D.E."/>
            <person name="Wang Y."/>
            <person name="Cai H."/>
            <person name="Collins K."/>
            <person name="Stewart B.A."/>
            <person name="Lee S.R."/>
            <person name="Wilamowska K."/>
            <person name="Weinberg Z."/>
            <person name="Ruzzo W.L."/>
            <person name="Wloga D."/>
            <person name="Gaertig J."/>
            <person name="Frankel J."/>
            <person name="Tsao C.-C."/>
            <person name="Gorovsky M.A."/>
            <person name="Keeling P.J."/>
            <person name="Waller R.F."/>
            <person name="Patron N.J."/>
            <person name="Cherry J.M."/>
            <person name="Stover N.A."/>
            <person name="Krieger C.J."/>
            <person name="del Toro C."/>
            <person name="Ryder H.F."/>
            <person name="Williamson S.C."/>
            <person name="Barbeau R.A."/>
            <person name="Hamilton E.P."/>
            <person name="Orias E."/>
        </authorList>
    </citation>
    <scope>NUCLEOTIDE SEQUENCE [LARGE SCALE GENOMIC DNA]</scope>
    <source>
        <strain evidence="4">SB210</strain>
    </source>
</reference>
<dbReference type="SMART" id="SM00173">
    <property type="entry name" value="RAS"/>
    <property type="match status" value="1"/>
</dbReference>
<organism evidence="3 4">
    <name type="scientific">Tetrahymena thermophila (strain SB210)</name>
    <dbReference type="NCBI Taxonomy" id="312017"/>
    <lineage>
        <taxon>Eukaryota</taxon>
        <taxon>Sar</taxon>
        <taxon>Alveolata</taxon>
        <taxon>Ciliophora</taxon>
        <taxon>Intramacronucleata</taxon>
        <taxon>Oligohymenophorea</taxon>
        <taxon>Hymenostomatida</taxon>
        <taxon>Tetrahymenina</taxon>
        <taxon>Tetrahymenidae</taxon>
        <taxon>Tetrahymena</taxon>
    </lineage>
</organism>
<dbReference type="PROSITE" id="PS51419">
    <property type="entry name" value="RAB"/>
    <property type="match status" value="1"/>
</dbReference>
<dbReference type="CDD" id="cd00154">
    <property type="entry name" value="Rab"/>
    <property type="match status" value="1"/>
</dbReference>
<dbReference type="Pfam" id="PF00071">
    <property type="entry name" value="Ras"/>
    <property type="match status" value="1"/>
</dbReference>
<evidence type="ECO:0008006" key="5">
    <source>
        <dbReference type="Google" id="ProtNLM"/>
    </source>
</evidence>
<dbReference type="PRINTS" id="PR00449">
    <property type="entry name" value="RASTRNSFRMNG"/>
</dbReference>
<evidence type="ECO:0000256" key="2">
    <source>
        <dbReference type="ARBA" id="ARBA00023134"/>
    </source>
</evidence>
<dbReference type="InParanoid" id="Q22NB7"/>
<dbReference type="Proteomes" id="UP000009168">
    <property type="component" value="Unassembled WGS sequence"/>
</dbReference>
<dbReference type="HOGENOM" id="CLU_085225_0_0_1"/>
<dbReference type="SMART" id="SM00175">
    <property type="entry name" value="RAB"/>
    <property type="match status" value="1"/>
</dbReference>
<keyword evidence="1" id="KW-0547">Nucleotide-binding</keyword>
<keyword evidence="4" id="KW-1185">Reference proteome</keyword>
<dbReference type="EMBL" id="GG662857">
    <property type="protein sequence ID" value="EAR86868.2"/>
    <property type="molecule type" value="Genomic_DNA"/>
</dbReference>
<dbReference type="RefSeq" id="XP_001007113.2">
    <property type="nucleotide sequence ID" value="XM_001007113.2"/>
</dbReference>
<dbReference type="InterPro" id="IPR050227">
    <property type="entry name" value="Rab"/>
</dbReference>
<sequence length="276" mass="33014">MFANLSLIKKQIIQNQIFVWIQYQYVQKLIKLLDMLVFFTHVLKVQNQLENFIQYQLINQYLKITLILQQFTQIFILQQLKVVKPASHTLYQIKLKQDKQILRMIHHTSLPKNIKVVQIGDISVGKKSLYLRYHQEFNGYPNQILDFYIKTIQLGEEQIKFQFWDYYSYYRDRIYIQNFYNQCLIVMISYDITNRQSFVGAQQWFKDYNQKKSNKVAVLALIGNKCDLEQQRKVSYIEGKQLANSLGMLFFEVSSKTGYQVNELFESLISQAINIY</sequence>
<dbReference type="GO" id="GO:0003924">
    <property type="term" value="F:GTPase activity"/>
    <property type="evidence" value="ECO:0007669"/>
    <property type="project" value="InterPro"/>
</dbReference>
<dbReference type="PANTHER" id="PTHR47977">
    <property type="entry name" value="RAS-RELATED PROTEIN RAB"/>
    <property type="match status" value="1"/>
</dbReference>
<dbReference type="GeneID" id="7844143"/>
<dbReference type="GO" id="GO:0005525">
    <property type="term" value="F:GTP binding"/>
    <property type="evidence" value="ECO:0007669"/>
    <property type="project" value="UniProtKB-KW"/>
</dbReference>